<comment type="caution">
    <text evidence="1">The sequence shown here is derived from an EMBL/GenBank/DDBJ whole genome shotgun (WGS) entry which is preliminary data.</text>
</comment>
<dbReference type="RefSeq" id="WP_188382651.1">
    <property type="nucleotide sequence ID" value="NZ_BMEY01000001.1"/>
</dbReference>
<accession>A0A916RJX1</accession>
<dbReference type="EMBL" id="BMEY01000001">
    <property type="protein sequence ID" value="GGA60170.1"/>
    <property type="molecule type" value="Genomic_DNA"/>
</dbReference>
<name>A0A916RJX1_9BACI</name>
<dbReference type="AlphaFoldDB" id="A0A916RJX1"/>
<organism evidence="1 2">
    <name type="scientific">Ornithinibacillus halotolerans</name>
    <dbReference type="NCBI Taxonomy" id="1274357"/>
    <lineage>
        <taxon>Bacteria</taxon>
        <taxon>Bacillati</taxon>
        <taxon>Bacillota</taxon>
        <taxon>Bacilli</taxon>
        <taxon>Bacillales</taxon>
        <taxon>Bacillaceae</taxon>
        <taxon>Ornithinibacillus</taxon>
    </lineage>
</organism>
<dbReference type="Proteomes" id="UP000613512">
    <property type="component" value="Unassembled WGS sequence"/>
</dbReference>
<sequence>MRKLVVIVIIVLLFVGYLLGKKEDYTEDYPKIYKGFLDEHIGDWEVIDEREVEIIYKPFYSTERTFNRNKRKYLHSEDKPFFVPTYTYIKWGIEYVDDDGDHYDFVLSNMLPIEENLIDAVFEKLTEEMEEIKSEGMGIVIQDPYIRFGDLTGEDQQDQFAEIKNLYGDTLNLSKVGIDNAFAETPIYAIINFNYDEMNSMTENEFHQYVEQEMDALLELIPSLNASVIVDMGNENYQSTYLLQGKSVETVDKYVSSYDYNKFIKEKFPEFGVLKGTKND</sequence>
<evidence type="ECO:0000313" key="2">
    <source>
        <dbReference type="Proteomes" id="UP000613512"/>
    </source>
</evidence>
<reference evidence="1" key="2">
    <citation type="submission" date="2020-09" db="EMBL/GenBank/DDBJ databases">
        <authorList>
            <person name="Sun Q."/>
            <person name="Zhou Y."/>
        </authorList>
    </citation>
    <scope>NUCLEOTIDE SEQUENCE</scope>
    <source>
        <strain evidence="1">CGMCC 1.12408</strain>
    </source>
</reference>
<proteinExistence type="predicted"/>
<reference evidence="1" key="1">
    <citation type="journal article" date="2014" name="Int. J. Syst. Evol. Microbiol.">
        <title>Complete genome sequence of Corynebacterium casei LMG S-19264T (=DSM 44701T), isolated from a smear-ripened cheese.</title>
        <authorList>
            <consortium name="US DOE Joint Genome Institute (JGI-PGF)"/>
            <person name="Walter F."/>
            <person name="Albersmeier A."/>
            <person name="Kalinowski J."/>
            <person name="Ruckert C."/>
        </authorList>
    </citation>
    <scope>NUCLEOTIDE SEQUENCE</scope>
    <source>
        <strain evidence="1">CGMCC 1.12408</strain>
    </source>
</reference>
<evidence type="ECO:0000313" key="1">
    <source>
        <dbReference type="EMBL" id="GGA60170.1"/>
    </source>
</evidence>
<keyword evidence="2" id="KW-1185">Reference proteome</keyword>
<protein>
    <submittedName>
        <fullName evidence="1">Uncharacterized protein</fullName>
    </submittedName>
</protein>
<gene>
    <name evidence="1" type="ORF">GCM10008025_00230</name>
</gene>